<evidence type="ECO:0000313" key="1">
    <source>
        <dbReference type="EMBL" id="PHU37731.1"/>
    </source>
</evidence>
<evidence type="ECO:0000313" key="2">
    <source>
        <dbReference type="Proteomes" id="UP000224563"/>
    </source>
</evidence>
<organism evidence="1 2">
    <name type="scientific">Agathobacter ruminis</name>
    <dbReference type="NCBI Taxonomy" id="1712665"/>
    <lineage>
        <taxon>Bacteria</taxon>
        <taxon>Bacillati</taxon>
        <taxon>Bacillota</taxon>
        <taxon>Clostridia</taxon>
        <taxon>Lachnospirales</taxon>
        <taxon>Lachnospiraceae</taxon>
        <taxon>Agathobacter</taxon>
    </lineage>
</organism>
<dbReference type="EMBL" id="PDYG01000031">
    <property type="protein sequence ID" value="PHU37731.1"/>
    <property type="molecule type" value="Genomic_DNA"/>
</dbReference>
<accession>A0A2G3E3E8</accession>
<gene>
    <name evidence="1" type="ORF">CSX02_06500</name>
</gene>
<proteinExistence type="predicted"/>
<keyword evidence="2" id="KW-1185">Reference proteome</keyword>
<name>A0A2G3E3E8_9FIRM</name>
<protein>
    <submittedName>
        <fullName evidence="1">Uncharacterized protein</fullName>
    </submittedName>
</protein>
<dbReference type="Proteomes" id="UP000224563">
    <property type="component" value="Unassembled WGS sequence"/>
</dbReference>
<dbReference type="AlphaFoldDB" id="A0A2G3E3E8"/>
<comment type="caution">
    <text evidence="1">The sequence shown here is derived from an EMBL/GenBank/DDBJ whole genome shotgun (WGS) entry which is preliminary data.</text>
</comment>
<reference evidence="1 2" key="2">
    <citation type="submission" date="2017-10" db="EMBL/GenBank/DDBJ databases">
        <authorList>
            <person name="Banno H."/>
            <person name="Chua N.-H."/>
        </authorList>
    </citation>
    <scope>NUCLEOTIDE SEQUENCE [LARGE SCALE GENOMIC DNA]</scope>
    <source>
        <strain evidence="1 2">JK623</strain>
    </source>
</reference>
<reference evidence="1 2" key="1">
    <citation type="submission" date="2017-10" db="EMBL/GenBank/DDBJ databases">
        <title>Resolving the taxonomy of Roseburia spp., Eubacterium rectale and Agathobacter spp. through phylogenomic analysis.</title>
        <authorList>
            <person name="Sheridan P.O."/>
            <person name="Walker A.W."/>
            <person name="Duncan S.H."/>
            <person name="Scott K.P."/>
            <person name="Toole P.W.O."/>
            <person name="Luis P."/>
            <person name="Flint H.J."/>
        </authorList>
    </citation>
    <scope>NUCLEOTIDE SEQUENCE [LARGE SCALE GENOMIC DNA]</scope>
    <source>
        <strain evidence="1 2">JK623</strain>
    </source>
</reference>
<sequence>MLILWCENFDYKRNGKNSYASILLFLDVTWGVYAMVSPNRRNEKQDSYKYENDEKYEGAKVPNSVGNLEHYNYSEMESILKKAGFQNIISINMHDITLVDLFNRQGMIESVEVNGRTLRKGVVYEPDVLITINYHGK</sequence>